<name>A0A086JCT8_TOXGO</name>
<evidence type="ECO:0000256" key="1">
    <source>
        <dbReference type="SAM" id="MobiDB-lite"/>
    </source>
</evidence>
<comment type="caution">
    <text evidence="2">The sequence shown here is derived from an EMBL/GenBank/DDBJ whole genome shotgun (WGS) entry which is preliminary data.</text>
</comment>
<evidence type="ECO:0000313" key="3">
    <source>
        <dbReference type="Proteomes" id="UP000028828"/>
    </source>
</evidence>
<dbReference type="VEuPathDB" id="ToxoDB:TGP89_297492"/>
<proteinExistence type="predicted"/>
<dbReference type="EMBL" id="AEYI02002109">
    <property type="protein sequence ID" value="KFG29956.1"/>
    <property type="molecule type" value="Genomic_DNA"/>
</dbReference>
<feature type="region of interest" description="Disordered" evidence="1">
    <location>
        <begin position="229"/>
        <end position="262"/>
    </location>
</feature>
<evidence type="ECO:0000313" key="2">
    <source>
        <dbReference type="EMBL" id="KFG29956.1"/>
    </source>
</evidence>
<protein>
    <submittedName>
        <fullName evidence="2">Uncharacterized protein</fullName>
    </submittedName>
</protein>
<feature type="region of interest" description="Disordered" evidence="1">
    <location>
        <begin position="25"/>
        <end position="44"/>
    </location>
</feature>
<gene>
    <name evidence="2" type="ORF">TGP89_297492</name>
</gene>
<dbReference type="AlphaFoldDB" id="A0A086JCT8"/>
<sequence length="287" mass="31619">MMDTVFKGARVPTCMDAPSLDTLHLKAEQGEDPRRDEAREMGKNSSHEEAISACVCRSCFAKSSFVSGSHSFFLSPSLSDVSRFLLSLPSSRCSVETARLVPSLFLSFPCRPRLSARTPRDSPPSRSPFETADAQSRARRRKAAASVSGEVAASDALEFLNEEECALEARPIDARDALGLASTRRPCAKQNFSVSLQRTICREHPPGECVQLRGCERLRKRLRVRSEGCQRSLREQQSHSSQETDDSLSNGPQKATRLSAQQGCSGRCLDSLRSGKLCRFPGIKHRS</sequence>
<dbReference type="Proteomes" id="UP000028828">
    <property type="component" value="Unassembled WGS sequence"/>
</dbReference>
<feature type="region of interest" description="Disordered" evidence="1">
    <location>
        <begin position="116"/>
        <end position="143"/>
    </location>
</feature>
<reference evidence="2 3" key="1">
    <citation type="submission" date="2014-03" db="EMBL/GenBank/DDBJ databases">
        <authorList>
            <person name="Sibley D."/>
            <person name="Venepally P."/>
            <person name="Karamycheva S."/>
            <person name="Hadjithomas M."/>
            <person name="Khan A."/>
            <person name="Brunk B."/>
            <person name="Roos D."/>
            <person name="Caler E."/>
            <person name="Lorenzi H."/>
        </authorList>
    </citation>
    <scope>NUCLEOTIDE SEQUENCE [LARGE SCALE GENOMIC DNA]</scope>
    <source>
        <strain evidence="3">p89</strain>
    </source>
</reference>
<accession>A0A086JCT8</accession>
<organism evidence="2 3">
    <name type="scientific">Toxoplasma gondii p89</name>
    <dbReference type="NCBI Taxonomy" id="943119"/>
    <lineage>
        <taxon>Eukaryota</taxon>
        <taxon>Sar</taxon>
        <taxon>Alveolata</taxon>
        <taxon>Apicomplexa</taxon>
        <taxon>Conoidasida</taxon>
        <taxon>Coccidia</taxon>
        <taxon>Eucoccidiorida</taxon>
        <taxon>Eimeriorina</taxon>
        <taxon>Sarcocystidae</taxon>
        <taxon>Toxoplasma</taxon>
    </lineage>
</organism>
<feature type="compositionally biased region" description="Polar residues" evidence="1">
    <location>
        <begin position="247"/>
        <end position="262"/>
    </location>
</feature>